<accession>A0A1G2DXD9</accession>
<keyword evidence="1" id="KW-0472">Membrane</keyword>
<protein>
    <recommendedName>
        <fullName evidence="4">General secretion pathway GspH domain-containing protein</fullName>
    </recommendedName>
</protein>
<reference evidence="2 3" key="1">
    <citation type="journal article" date="2016" name="Nat. Commun.">
        <title>Thousands of microbial genomes shed light on interconnected biogeochemical processes in an aquifer system.</title>
        <authorList>
            <person name="Anantharaman K."/>
            <person name="Brown C.T."/>
            <person name="Hug L.A."/>
            <person name="Sharon I."/>
            <person name="Castelle C.J."/>
            <person name="Probst A.J."/>
            <person name="Thomas B.C."/>
            <person name="Singh A."/>
            <person name="Wilkins M.J."/>
            <person name="Karaoz U."/>
            <person name="Brodie E.L."/>
            <person name="Williams K.H."/>
            <person name="Hubbard S.S."/>
            <person name="Banfield J.F."/>
        </authorList>
    </citation>
    <scope>NUCLEOTIDE SEQUENCE [LARGE SCALE GENOMIC DNA]</scope>
</reference>
<evidence type="ECO:0000256" key="1">
    <source>
        <dbReference type="SAM" id="Phobius"/>
    </source>
</evidence>
<feature type="transmembrane region" description="Helical" evidence="1">
    <location>
        <begin position="6"/>
        <end position="31"/>
    </location>
</feature>
<evidence type="ECO:0000313" key="3">
    <source>
        <dbReference type="Proteomes" id="UP000176752"/>
    </source>
</evidence>
<sequence length="144" mass="16464">MKGFTLIEFFLIIIIIFFISVPILFFVLNFYKNQQLQAYTHQILKDLRRAQFKAMAGEGGAKFGVYITNDNYTLFRGDSYDMRDDQYDEVFDLPQIITIQDSPKEAVFSELKGEPSYIGNIIISSDSLTQTINISEIGLIGLKP</sequence>
<dbReference type="AlphaFoldDB" id="A0A1G2DXD9"/>
<comment type="caution">
    <text evidence="2">The sequence shown here is derived from an EMBL/GenBank/DDBJ whole genome shotgun (WGS) entry which is preliminary data.</text>
</comment>
<dbReference type="Proteomes" id="UP000176752">
    <property type="component" value="Unassembled WGS sequence"/>
</dbReference>
<name>A0A1G2DXD9_9BACT</name>
<keyword evidence="1" id="KW-1133">Transmembrane helix</keyword>
<evidence type="ECO:0000313" key="2">
    <source>
        <dbReference type="EMBL" id="OGZ17731.1"/>
    </source>
</evidence>
<proteinExistence type="predicted"/>
<evidence type="ECO:0008006" key="4">
    <source>
        <dbReference type="Google" id="ProtNLM"/>
    </source>
</evidence>
<keyword evidence="1" id="KW-0812">Transmembrane</keyword>
<dbReference type="EMBL" id="MHLV01000016">
    <property type="protein sequence ID" value="OGZ17731.1"/>
    <property type="molecule type" value="Genomic_DNA"/>
</dbReference>
<dbReference type="STRING" id="1801660.A2Z78_00260"/>
<organism evidence="2 3">
    <name type="scientific">Candidatus Nealsonbacteria bacterium RBG_13_36_15</name>
    <dbReference type="NCBI Taxonomy" id="1801660"/>
    <lineage>
        <taxon>Bacteria</taxon>
        <taxon>Candidatus Nealsoniibacteriota</taxon>
    </lineage>
</organism>
<gene>
    <name evidence="2" type="ORF">A2Z78_00260</name>
</gene>